<comment type="similarity">
    <text evidence="14">In the N-terminal section; belongs to the protein kinase superfamily. CAMK Ser/Thr protein kinase family. CaMK subfamily.</text>
</comment>
<dbReference type="InterPro" id="IPR001452">
    <property type="entry name" value="SH3_domain"/>
</dbReference>
<keyword evidence="13" id="KW-0472">Membrane</keyword>
<dbReference type="FunFam" id="3.30.63.10:FF:000004">
    <property type="entry name" value="peripheral plasma membrane protein CASK isoform X2"/>
    <property type="match status" value="1"/>
</dbReference>
<keyword evidence="10" id="KW-0418">Kinase</keyword>
<dbReference type="CDD" id="cd14094">
    <property type="entry name" value="STKc_CASK"/>
    <property type="match status" value="1"/>
</dbReference>
<keyword evidence="4" id="KW-1003">Cell membrane</keyword>
<dbReference type="Pfam" id="PF07653">
    <property type="entry name" value="SH3_2"/>
    <property type="match status" value="1"/>
</dbReference>
<dbReference type="InterPro" id="IPR035473">
    <property type="entry name" value="CASK_SH3"/>
</dbReference>
<organism evidence="22 23">
    <name type="scientific">Vicugna pacos</name>
    <name type="common">Alpaca</name>
    <name type="synonym">Lama pacos</name>
    <dbReference type="NCBI Taxonomy" id="30538"/>
    <lineage>
        <taxon>Eukaryota</taxon>
        <taxon>Metazoa</taxon>
        <taxon>Chordata</taxon>
        <taxon>Craniata</taxon>
        <taxon>Vertebrata</taxon>
        <taxon>Euteleostomi</taxon>
        <taxon>Mammalia</taxon>
        <taxon>Eutheria</taxon>
        <taxon>Laurasiatheria</taxon>
        <taxon>Artiodactyla</taxon>
        <taxon>Tylopoda</taxon>
        <taxon>Camelidae</taxon>
        <taxon>Vicugna</taxon>
    </lineage>
</organism>
<keyword evidence="5" id="KW-0723">Serine/threonine-protein kinase</keyword>
<keyword evidence="8" id="KW-0677">Repeat</keyword>
<dbReference type="SMART" id="SM00569">
    <property type="entry name" value="L27"/>
    <property type="match status" value="2"/>
</dbReference>
<evidence type="ECO:0000256" key="1">
    <source>
        <dbReference type="ARBA" id="ARBA00004202"/>
    </source>
</evidence>
<dbReference type="PROSITE" id="PS00856">
    <property type="entry name" value="GUANYLATE_KINASE_1"/>
    <property type="match status" value="1"/>
</dbReference>
<keyword evidence="11" id="KW-0067">ATP-binding</keyword>
<dbReference type="GO" id="GO:0004674">
    <property type="term" value="F:protein serine/threonine kinase activity"/>
    <property type="evidence" value="ECO:0007669"/>
    <property type="project" value="UniProtKB-KW"/>
</dbReference>
<dbReference type="Gene3D" id="3.40.50.300">
    <property type="entry name" value="P-loop containing nucleotide triphosphate hydrolases"/>
    <property type="match status" value="1"/>
</dbReference>
<evidence type="ECO:0000259" key="21">
    <source>
        <dbReference type="PROSITE" id="PS51022"/>
    </source>
</evidence>
<dbReference type="InterPro" id="IPR004172">
    <property type="entry name" value="L27_dom"/>
</dbReference>
<dbReference type="GO" id="GO:0005886">
    <property type="term" value="C:plasma membrane"/>
    <property type="evidence" value="ECO:0007669"/>
    <property type="project" value="UniProtKB-SubCell"/>
</dbReference>
<sequence>MADDDVLFEDVYELCEVIGKGPFSVVRRCINRETGQQFAVKIVDVAKFTSSPGLSTEGKRWISNLKREASICHMLKHPHIVELLETYSSDGMLYMVFEFMDGADLCFEIVKRADAGFVYSEAVASHYMRQILEALRYCHDNNIIHRDVKPHCVLLASKENSAPVKLGGFGVAIQLGESGLVAGGRVGTPHFMAPEVVKREPYGKPVDVWGCGVILFILLSGCLPFYGTKERLFEGIIKGKYKMNPRQWSHISESAKDLVRRMLMLDPAERITVYEALNHPWLKERDRYAYKIHLPETVEQLRKFNARRKLKGAVLAAVSSHKFNSFYGDPPEELPDFSEDPTSSGAVSQVLDSLEEIHALTDCSEKDLDFLHSVFQDQHLHTLLDLYDKINTKSSPQIRNPPSDAVQRAKEVLEEISCYPENNDAKELKRILTQPHFMALLQTHDVVAHEVYSDEALRVTPPPTSPYLNGDSPESANGDMDMENVTRVRLVQFQKNTDEPMGITLKMNELNHCIVARIMHGGMIHRQGTLHVGDEIREINGISVANQTVEQLQKMLREMRGSITFKIVPSYRTQSSSCEIYVRAQFEYDPAKDDLIPCKEAGIRFRVGDIIQIISKDDHNWWQGKLENSKNGTAGLIPSPELQEWRVACIAMEKTKQEQQASCTWFGKKKKQYKDKYLAKHNAVFDQLDLVTYEEVVKLPAFKRKTLVLLGAHGVGRRHIKNTLITKHPDRFAYPIPHTTRPPKKDEENGKNYYFVSHDQMMQDISNNEYLEYGSHEDAMYGTKLETIRKIHEQGLIAILDVEPQALKVLRTAEFAPFVVFIAAPTITPGLNEDESLQRLQKESDILQRTYAHYFDLTIINNEIDETIRHLEEAVELVCTAPQWVPVSWVY</sequence>
<protein>
    <recommendedName>
        <fullName evidence="15">Peripheral plasma membrane protein CASK</fullName>
    </recommendedName>
</protein>
<evidence type="ECO:0000256" key="9">
    <source>
        <dbReference type="ARBA" id="ARBA00022741"/>
    </source>
</evidence>
<evidence type="ECO:0000256" key="12">
    <source>
        <dbReference type="ARBA" id="ARBA00022860"/>
    </source>
</evidence>
<dbReference type="Gene3D" id="1.10.287.650">
    <property type="entry name" value="L27 domain"/>
    <property type="match status" value="2"/>
</dbReference>
<dbReference type="Pfam" id="PF00069">
    <property type="entry name" value="Pkinase"/>
    <property type="match status" value="1"/>
</dbReference>
<feature type="domain" description="Guanylate kinase-like" evidence="19">
    <location>
        <begin position="704"/>
        <end position="876"/>
    </location>
</feature>
<dbReference type="GO" id="GO:0005524">
    <property type="term" value="F:ATP binding"/>
    <property type="evidence" value="ECO:0007669"/>
    <property type="project" value="UniProtKB-KW"/>
</dbReference>
<feature type="domain" description="L27" evidence="21">
    <location>
        <begin position="343"/>
        <end position="398"/>
    </location>
</feature>
<dbReference type="InterPro" id="IPR008144">
    <property type="entry name" value="Guanylate_kin-like_dom"/>
</dbReference>
<dbReference type="Gene3D" id="3.30.200.20">
    <property type="entry name" value="Phosphorylase Kinase, domain 1"/>
    <property type="match status" value="1"/>
</dbReference>
<dbReference type="SUPFAM" id="SSF101288">
    <property type="entry name" value="L27 domain"/>
    <property type="match status" value="2"/>
</dbReference>
<dbReference type="SMART" id="SM00072">
    <property type="entry name" value="GuKc"/>
    <property type="match status" value="1"/>
</dbReference>
<proteinExistence type="inferred from homology"/>
<dbReference type="PROSITE" id="PS50106">
    <property type="entry name" value="PDZ"/>
    <property type="match status" value="1"/>
</dbReference>
<evidence type="ECO:0000256" key="6">
    <source>
        <dbReference type="ARBA" id="ARBA00022553"/>
    </source>
</evidence>
<evidence type="ECO:0000259" key="18">
    <source>
        <dbReference type="PROSITE" id="PS50011"/>
    </source>
</evidence>
<evidence type="ECO:0000259" key="17">
    <source>
        <dbReference type="PROSITE" id="PS50002"/>
    </source>
</evidence>
<feature type="domain" description="Protein kinase" evidence="18">
    <location>
        <begin position="12"/>
        <end position="282"/>
    </location>
</feature>
<dbReference type="PROSITE" id="PS50002">
    <property type="entry name" value="SH3"/>
    <property type="match status" value="1"/>
</dbReference>
<dbReference type="SMART" id="SM00326">
    <property type="entry name" value="SH3"/>
    <property type="match status" value="1"/>
</dbReference>
<accession>A0A6J0AUB3</accession>
<dbReference type="CDD" id="cd00071">
    <property type="entry name" value="GMPK"/>
    <property type="match status" value="1"/>
</dbReference>
<dbReference type="CDD" id="cd10831">
    <property type="entry name" value="PDZ_CASK-like"/>
    <property type="match status" value="1"/>
</dbReference>
<gene>
    <name evidence="23" type="primary">CASK</name>
</gene>
<dbReference type="InterPro" id="IPR020590">
    <property type="entry name" value="Guanylate_kinase_CS"/>
</dbReference>
<dbReference type="SUPFAM" id="SSF50044">
    <property type="entry name" value="SH3-domain"/>
    <property type="match status" value="1"/>
</dbReference>
<evidence type="ECO:0000256" key="5">
    <source>
        <dbReference type="ARBA" id="ARBA00022527"/>
    </source>
</evidence>
<dbReference type="GO" id="GO:0030054">
    <property type="term" value="C:cell junction"/>
    <property type="evidence" value="ECO:0007669"/>
    <property type="project" value="UniProtKB-ARBA"/>
</dbReference>
<comment type="similarity">
    <text evidence="2">Belongs to the MAGUK family.</text>
</comment>
<keyword evidence="7" id="KW-0808">Transferase</keyword>
<dbReference type="Proteomes" id="UP001652581">
    <property type="component" value="Chromosome X"/>
</dbReference>
<dbReference type="Pfam" id="PF00595">
    <property type="entry name" value="PDZ"/>
    <property type="match status" value="1"/>
</dbReference>
<keyword evidence="3 16" id="KW-0728">SH3 domain</keyword>
<dbReference type="InterPro" id="IPR027417">
    <property type="entry name" value="P-loop_NTPase"/>
</dbReference>
<evidence type="ECO:0000259" key="20">
    <source>
        <dbReference type="PROSITE" id="PS50106"/>
    </source>
</evidence>
<evidence type="ECO:0000259" key="19">
    <source>
        <dbReference type="PROSITE" id="PS50052"/>
    </source>
</evidence>
<dbReference type="InterPro" id="IPR011009">
    <property type="entry name" value="Kinase-like_dom_sf"/>
</dbReference>
<evidence type="ECO:0000256" key="16">
    <source>
        <dbReference type="PROSITE-ProRule" id="PRU00192"/>
    </source>
</evidence>
<keyword evidence="12" id="KW-0112">Calmodulin-binding</keyword>
<dbReference type="FunFam" id="3.30.200.20:FF:000051">
    <property type="entry name" value="Peripheral plasma membrane protein CASK isoform B"/>
    <property type="match status" value="1"/>
</dbReference>
<feature type="domain" description="SH3" evidence="17">
    <location>
        <begin position="577"/>
        <end position="647"/>
    </location>
</feature>
<dbReference type="Gene3D" id="2.30.30.40">
    <property type="entry name" value="SH3 Domains"/>
    <property type="match status" value="1"/>
</dbReference>
<dbReference type="FunFam" id="2.30.42.10:FF:000016">
    <property type="entry name" value="peripheral plasma membrane protein CASK isoform X2"/>
    <property type="match status" value="1"/>
</dbReference>
<dbReference type="Pfam" id="PF00625">
    <property type="entry name" value="Guanylate_kin"/>
    <property type="match status" value="1"/>
</dbReference>
<keyword evidence="22" id="KW-1185">Reference proteome</keyword>
<dbReference type="SMART" id="SM00228">
    <property type="entry name" value="PDZ"/>
    <property type="match status" value="1"/>
</dbReference>
<dbReference type="PROSITE" id="PS50011">
    <property type="entry name" value="PROTEIN_KINASE_DOM"/>
    <property type="match status" value="1"/>
</dbReference>
<dbReference type="FunFam" id="1.10.510.10:FF:000062">
    <property type="entry name" value="peripheral plasma membrane protein CASK isoform X2"/>
    <property type="match status" value="1"/>
</dbReference>
<dbReference type="GeneID" id="102534435"/>
<dbReference type="Gene3D" id="6.10.140.620">
    <property type="match status" value="1"/>
</dbReference>
<evidence type="ECO:0000256" key="8">
    <source>
        <dbReference type="ARBA" id="ARBA00022737"/>
    </source>
</evidence>
<evidence type="ECO:0000256" key="11">
    <source>
        <dbReference type="ARBA" id="ARBA00022840"/>
    </source>
</evidence>
<dbReference type="SUPFAM" id="SSF50156">
    <property type="entry name" value="PDZ domain-like"/>
    <property type="match status" value="1"/>
</dbReference>
<keyword evidence="6" id="KW-0597">Phosphoprotein</keyword>
<evidence type="ECO:0000256" key="3">
    <source>
        <dbReference type="ARBA" id="ARBA00022443"/>
    </source>
</evidence>
<evidence type="ECO:0000313" key="23">
    <source>
        <dbReference type="RefSeq" id="XP_015101206.1"/>
    </source>
</evidence>
<evidence type="ECO:0000256" key="13">
    <source>
        <dbReference type="ARBA" id="ARBA00023136"/>
    </source>
</evidence>
<dbReference type="PANTHER" id="PTHR23122">
    <property type="entry name" value="MEMBRANE-ASSOCIATED GUANYLATE KINASE MAGUK"/>
    <property type="match status" value="1"/>
</dbReference>
<dbReference type="PROSITE" id="PS50052">
    <property type="entry name" value="GUANYLATE_KINASE_2"/>
    <property type="match status" value="1"/>
</dbReference>
<dbReference type="GO" id="GO:0005516">
    <property type="term" value="F:calmodulin binding"/>
    <property type="evidence" value="ECO:0007669"/>
    <property type="project" value="UniProtKB-KW"/>
</dbReference>
<evidence type="ECO:0000256" key="14">
    <source>
        <dbReference type="ARBA" id="ARBA00060907"/>
    </source>
</evidence>
<dbReference type="InterPro" id="IPR036028">
    <property type="entry name" value="SH3-like_dom_sf"/>
</dbReference>
<name>A0A6J0AUB3_VICPA</name>
<dbReference type="CTD" id="8573"/>
<evidence type="ECO:0000256" key="7">
    <source>
        <dbReference type="ARBA" id="ARBA00022679"/>
    </source>
</evidence>
<dbReference type="RefSeq" id="XP_015101206.1">
    <property type="nucleotide sequence ID" value="XM_015245720.3"/>
</dbReference>
<dbReference type="AlphaFoldDB" id="A0A6J0AUB3"/>
<evidence type="ECO:0000256" key="15">
    <source>
        <dbReference type="ARBA" id="ARBA00071925"/>
    </source>
</evidence>
<evidence type="ECO:0000256" key="10">
    <source>
        <dbReference type="ARBA" id="ARBA00022777"/>
    </source>
</evidence>
<dbReference type="InterPro" id="IPR001478">
    <property type="entry name" value="PDZ"/>
</dbReference>
<dbReference type="InterPro" id="IPR036034">
    <property type="entry name" value="PDZ_sf"/>
</dbReference>
<comment type="subcellular location">
    <subcellularLocation>
        <location evidence="1">Cell membrane</location>
        <topology evidence="1">Peripheral membrane protein</topology>
    </subcellularLocation>
</comment>
<evidence type="ECO:0000256" key="2">
    <source>
        <dbReference type="ARBA" id="ARBA00007014"/>
    </source>
</evidence>
<evidence type="ECO:0000256" key="4">
    <source>
        <dbReference type="ARBA" id="ARBA00022475"/>
    </source>
</evidence>
<dbReference type="SUPFAM" id="SSF56112">
    <property type="entry name" value="Protein kinase-like (PK-like)"/>
    <property type="match status" value="1"/>
</dbReference>
<dbReference type="Gene3D" id="1.10.510.10">
    <property type="entry name" value="Transferase(Phosphotransferase) domain 1"/>
    <property type="match status" value="1"/>
</dbReference>
<dbReference type="Gene3D" id="2.30.42.10">
    <property type="match status" value="1"/>
</dbReference>
<feature type="domain" description="PDZ" evidence="20">
    <location>
        <begin position="490"/>
        <end position="571"/>
    </location>
</feature>
<keyword evidence="9" id="KW-0547">Nucleotide-binding</keyword>
<reference evidence="23" key="1">
    <citation type="submission" date="2025-08" db="UniProtKB">
        <authorList>
            <consortium name="RefSeq"/>
        </authorList>
    </citation>
    <scope>IDENTIFICATION</scope>
</reference>
<dbReference type="InterPro" id="IPR050716">
    <property type="entry name" value="MAGUK"/>
</dbReference>
<dbReference type="InterPro" id="IPR000719">
    <property type="entry name" value="Prot_kinase_dom"/>
</dbReference>
<dbReference type="InterPro" id="IPR008145">
    <property type="entry name" value="GK/Ca_channel_bsu"/>
</dbReference>
<dbReference type="Pfam" id="PF02828">
    <property type="entry name" value="L27"/>
    <property type="match status" value="2"/>
</dbReference>
<dbReference type="Gene3D" id="3.30.63.10">
    <property type="entry name" value="Guanylate Kinase phosphate binding domain"/>
    <property type="match status" value="1"/>
</dbReference>
<dbReference type="CDD" id="cd12081">
    <property type="entry name" value="SH3_CASK"/>
    <property type="match status" value="1"/>
</dbReference>
<dbReference type="InterPro" id="IPR014775">
    <property type="entry name" value="L27_C"/>
</dbReference>
<dbReference type="SUPFAM" id="SSF52540">
    <property type="entry name" value="P-loop containing nucleoside triphosphate hydrolases"/>
    <property type="match status" value="1"/>
</dbReference>
<dbReference type="InterPro" id="IPR036892">
    <property type="entry name" value="L27_dom_sf"/>
</dbReference>
<evidence type="ECO:0000313" key="22">
    <source>
        <dbReference type="Proteomes" id="UP001652581"/>
    </source>
</evidence>
<dbReference type="PROSITE" id="PS51022">
    <property type="entry name" value="L27"/>
    <property type="match status" value="2"/>
</dbReference>
<feature type="domain" description="L27" evidence="21">
    <location>
        <begin position="402"/>
        <end position="455"/>
    </location>
</feature>
<dbReference type="FunFam" id="3.40.50.300:FF:000146">
    <property type="entry name" value="MAGUK p55 subfamily member 6 isoform X1"/>
    <property type="match status" value="1"/>
</dbReference>